<dbReference type="PANTHER" id="PTHR48476">
    <property type="entry name" value="SHORT-CHAIN DEHYDROGENASE TIC 32, CHLOROPLASTIC-LIKE"/>
    <property type="match status" value="1"/>
</dbReference>
<dbReference type="InterPro" id="IPR055280">
    <property type="entry name" value="TIC32"/>
</dbReference>
<evidence type="ECO:0000313" key="2">
    <source>
        <dbReference type="Proteomes" id="UP000006882"/>
    </source>
</evidence>
<dbReference type="Gene3D" id="3.40.50.720">
    <property type="entry name" value="NAD(P)-binding Rossmann-like Domain"/>
    <property type="match status" value="1"/>
</dbReference>
<dbReference type="Proteomes" id="UP000006882">
    <property type="component" value="Chromosome G5"/>
</dbReference>
<dbReference type="PANTHER" id="PTHR48476:SF2">
    <property type="entry name" value="SHORT-CHAIN DEHYDROGENASE_REDUCTASE"/>
    <property type="match status" value="1"/>
</dbReference>
<dbReference type="AlphaFoldDB" id="A0A251P6E1"/>
<organism evidence="1 2">
    <name type="scientific">Prunus persica</name>
    <name type="common">Peach</name>
    <name type="synonym">Amygdalus persica</name>
    <dbReference type="NCBI Taxonomy" id="3760"/>
    <lineage>
        <taxon>Eukaryota</taxon>
        <taxon>Viridiplantae</taxon>
        <taxon>Streptophyta</taxon>
        <taxon>Embryophyta</taxon>
        <taxon>Tracheophyta</taxon>
        <taxon>Spermatophyta</taxon>
        <taxon>Magnoliopsida</taxon>
        <taxon>eudicotyledons</taxon>
        <taxon>Gunneridae</taxon>
        <taxon>Pentapetalae</taxon>
        <taxon>rosids</taxon>
        <taxon>fabids</taxon>
        <taxon>Rosales</taxon>
        <taxon>Rosaceae</taxon>
        <taxon>Amygdaloideae</taxon>
        <taxon>Amygdaleae</taxon>
        <taxon>Prunus</taxon>
    </lineage>
</organism>
<dbReference type="eggNOG" id="KOG1208">
    <property type="taxonomic scope" value="Eukaryota"/>
</dbReference>
<proteinExistence type="predicted"/>
<accession>A0A251P6E1</accession>
<protein>
    <submittedName>
        <fullName evidence="1">Uncharacterized protein</fullName>
    </submittedName>
</protein>
<dbReference type="STRING" id="3760.A0A251P6E1"/>
<dbReference type="EMBL" id="CM007655">
    <property type="protein sequence ID" value="ONI07133.1"/>
    <property type="molecule type" value="Genomic_DNA"/>
</dbReference>
<gene>
    <name evidence="1" type="ORF">PRUPE_5G101700</name>
</gene>
<dbReference type="InterPro" id="IPR036291">
    <property type="entry name" value="NAD(P)-bd_dom_sf"/>
</dbReference>
<dbReference type="InterPro" id="IPR002347">
    <property type="entry name" value="SDR_fam"/>
</dbReference>
<dbReference type="Pfam" id="PF00106">
    <property type="entry name" value="adh_short"/>
    <property type="match status" value="1"/>
</dbReference>
<reference evidence="1 2" key="1">
    <citation type="journal article" date="2013" name="Nat. Genet.">
        <title>The high-quality draft genome of peach (Prunus persica) identifies unique patterns of genetic diversity, domestication and genome evolution.</title>
        <authorList>
            <consortium name="International Peach Genome Initiative"/>
            <person name="Verde I."/>
            <person name="Abbott A.G."/>
            <person name="Scalabrin S."/>
            <person name="Jung S."/>
            <person name="Shu S."/>
            <person name="Marroni F."/>
            <person name="Zhebentyayeva T."/>
            <person name="Dettori M.T."/>
            <person name="Grimwood J."/>
            <person name="Cattonaro F."/>
            <person name="Zuccolo A."/>
            <person name="Rossini L."/>
            <person name="Jenkins J."/>
            <person name="Vendramin E."/>
            <person name="Meisel L.A."/>
            <person name="Decroocq V."/>
            <person name="Sosinski B."/>
            <person name="Prochnik S."/>
            <person name="Mitros T."/>
            <person name="Policriti A."/>
            <person name="Cipriani G."/>
            <person name="Dondini L."/>
            <person name="Ficklin S."/>
            <person name="Goodstein D.M."/>
            <person name="Xuan P."/>
            <person name="Del Fabbro C."/>
            <person name="Aramini V."/>
            <person name="Copetti D."/>
            <person name="Gonzalez S."/>
            <person name="Horner D.S."/>
            <person name="Falchi R."/>
            <person name="Lucas S."/>
            <person name="Mica E."/>
            <person name="Maldonado J."/>
            <person name="Lazzari B."/>
            <person name="Bielenberg D."/>
            <person name="Pirona R."/>
            <person name="Miculan M."/>
            <person name="Barakat A."/>
            <person name="Testolin R."/>
            <person name="Stella A."/>
            <person name="Tartarini S."/>
            <person name="Tonutti P."/>
            <person name="Arus P."/>
            <person name="Orellana A."/>
            <person name="Wells C."/>
            <person name="Main D."/>
            <person name="Vizzotto G."/>
            <person name="Silva H."/>
            <person name="Salamini F."/>
            <person name="Schmutz J."/>
            <person name="Morgante M."/>
            <person name="Rokhsar D.S."/>
        </authorList>
    </citation>
    <scope>NUCLEOTIDE SEQUENCE [LARGE SCALE GENOMIC DNA]</scope>
    <source>
        <strain evidence="2">cv. Nemared</strain>
    </source>
</reference>
<dbReference type="SUPFAM" id="SSF51735">
    <property type="entry name" value="NAD(P)-binding Rossmann-fold domains"/>
    <property type="match status" value="1"/>
</dbReference>
<sequence length="139" mass="15833">MELDLSSLASVRKFAADFKYLDLPLNINYCTLSFVRSNNAGTMATPFKLSEDNIELHFATNHLGHFLLTDLLLETMKSTSRERKTEGRIVNVSSLGHRYVTVKGFVMIKLTMNQDTTDIMLMDRPSLETYCMLMSLQDV</sequence>
<name>A0A251P6E1_PRUPE</name>
<evidence type="ECO:0000313" key="1">
    <source>
        <dbReference type="EMBL" id="ONI07133.1"/>
    </source>
</evidence>
<keyword evidence="2" id="KW-1185">Reference proteome</keyword>
<dbReference type="Gramene" id="ONI07133">
    <property type="protein sequence ID" value="ONI07133"/>
    <property type="gene ID" value="PRUPE_5G101700"/>
</dbReference>